<gene>
    <name evidence="1" type="ORF">S01H4_54790</name>
</gene>
<evidence type="ECO:0000313" key="1">
    <source>
        <dbReference type="EMBL" id="GAH15630.1"/>
    </source>
</evidence>
<protein>
    <submittedName>
        <fullName evidence="1">Uncharacterized protein</fullName>
    </submittedName>
</protein>
<dbReference type="EMBL" id="BART01031557">
    <property type="protein sequence ID" value="GAH15630.1"/>
    <property type="molecule type" value="Genomic_DNA"/>
</dbReference>
<organism evidence="1">
    <name type="scientific">marine sediment metagenome</name>
    <dbReference type="NCBI Taxonomy" id="412755"/>
    <lineage>
        <taxon>unclassified sequences</taxon>
        <taxon>metagenomes</taxon>
        <taxon>ecological metagenomes</taxon>
    </lineage>
</organism>
<reference evidence="1" key="1">
    <citation type="journal article" date="2014" name="Front. Microbiol.">
        <title>High frequency of phylogenetically diverse reductive dehalogenase-homologous genes in deep subseafloor sedimentary metagenomes.</title>
        <authorList>
            <person name="Kawai M."/>
            <person name="Futagami T."/>
            <person name="Toyoda A."/>
            <person name="Takaki Y."/>
            <person name="Nishi S."/>
            <person name="Hori S."/>
            <person name="Arai W."/>
            <person name="Tsubouchi T."/>
            <person name="Morono Y."/>
            <person name="Uchiyama I."/>
            <person name="Ito T."/>
            <person name="Fujiyama A."/>
            <person name="Inagaki F."/>
            <person name="Takami H."/>
        </authorList>
    </citation>
    <scope>NUCLEOTIDE SEQUENCE</scope>
    <source>
        <strain evidence="1">Expedition CK06-06</strain>
    </source>
</reference>
<sequence>MLFDIGFATDESGVLGVTSNAYAYLDNVQVDLIVRPFPEQIDLKVNGT</sequence>
<proteinExistence type="predicted"/>
<dbReference type="AlphaFoldDB" id="X1E5F9"/>
<name>X1E5F9_9ZZZZ</name>
<comment type="caution">
    <text evidence="1">The sequence shown here is derived from an EMBL/GenBank/DDBJ whole genome shotgun (WGS) entry which is preliminary data.</text>
</comment>
<feature type="non-terminal residue" evidence="1">
    <location>
        <position position="48"/>
    </location>
</feature>
<accession>X1E5F9</accession>